<protein>
    <submittedName>
        <fullName evidence="1">Uncharacterized protein</fullName>
    </submittedName>
</protein>
<reference evidence="1" key="1">
    <citation type="journal article" date="2019" name="bioRxiv">
        <title>The Genome of the Zebra Mussel, Dreissena polymorpha: A Resource for Invasive Species Research.</title>
        <authorList>
            <person name="McCartney M.A."/>
            <person name="Auch B."/>
            <person name="Kono T."/>
            <person name="Mallez S."/>
            <person name="Zhang Y."/>
            <person name="Obille A."/>
            <person name="Becker A."/>
            <person name="Abrahante J.E."/>
            <person name="Garbe J."/>
            <person name="Badalamenti J.P."/>
            <person name="Herman A."/>
            <person name="Mangelson H."/>
            <person name="Liachko I."/>
            <person name="Sullivan S."/>
            <person name="Sone E.D."/>
            <person name="Koren S."/>
            <person name="Silverstein K.A.T."/>
            <person name="Beckman K.B."/>
            <person name="Gohl D.M."/>
        </authorList>
    </citation>
    <scope>NUCLEOTIDE SEQUENCE</scope>
    <source>
        <strain evidence="1">Duluth1</strain>
        <tissue evidence="1">Whole animal</tissue>
    </source>
</reference>
<dbReference type="AlphaFoldDB" id="A0A9D4BGJ8"/>
<evidence type="ECO:0000313" key="1">
    <source>
        <dbReference type="EMBL" id="KAH3694252.1"/>
    </source>
</evidence>
<keyword evidence="2" id="KW-1185">Reference proteome</keyword>
<reference evidence="1" key="2">
    <citation type="submission" date="2020-11" db="EMBL/GenBank/DDBJ databases">
        <authorList>
            <person name="McCartney M.A."/>
            <person name="Auch B."/>
            <person name="Kono T."/>
            <person name="Mallez S."/>
            <person name="Becker A."/>
            <person name="Gohl D.M."/>
            <person name="Silverstein K.A.T."/>
            <person name="Koren S."/>
            <person name="Bechman K.B."/>
            <person name="Herman A."/>
            <person name="Abrahante J.E."/>
            <person name="Garbe J."/>
        </authorList>
    </citation>
    <scope>NUCLEOTIDE SEQUENCE</scope>
    <source>
        <strain evidence="1">Duluth1</strain>
        <tissue evidence="1">Whole animal</tissue>
    </source>
</reference>
<evidence type="ECO:0000313" key="2">
    <source>
        <dbReference type="Proteomes" id="UP000828390"/>
    </source>
</evidence>
<dbReference type="EMBL" id="JAIWYP010000016">
    <property type="protein sequence ID" value="KAH3694252.1"/>
    <property type="molecule type" value="Genomic_DNA"/>
</dbReference>
<name>A0A9D4BGJ8_DREPO</name>
<dbReference type="Proteomes" id="UP000828390">
    <property type="component" value="Unassembled WGS sequence"/>
</dbReference>
<proteinExistence type="predicted"/>
<organism evidence="1 2">
    <name type="scientific">Dreissena polymorpha</name>
    <name type="common">Zebra mussel</name>
    <name type="synonym">Mytilus polymorpha</name>
    <dbReference type="NCBI Taxonomy" id="45954"/>
    <lineage>
        <taxon>Eukaryota</taxon>
        <taxon>Metazoa</taxon>
        <taxon>Spiralia</taxon>
        <taxon>Lophotrochozoa</taxon>
        <taxon>Mollusca</taxon>
        <taxon>Bivalvia</taxon>
        <taxon>Autobranchia</taxon>
        <taxon>Heteroconchia</taxon>
        <taxon>Euheterodonta</taxon>
        <taxon>Imparidentia</taxon>
        <taxon>Neoheterodontei</taxon>
        <taxon>Myida</taxon>
        <taxon>Dreissenoidea</taxon>
        <taxon>Dreissenidae</taxon>
        <taxon>Dreissena</taxon>
    </lineage>
</organism>
<comment type="caution">
    <text evidence="1">The sequence shown here is derived from an EMBL/GenBank/DDBJ whole genome shotgun (WGS) entry which is preliminary data.</text>
</comment>
<gene>
    <name evidence="1" type="ORF">DPMN_081692</name>
</gene>
<sequence length="58" mass="5985">MDFAASVCEGGGCDGTEREIVNVLGAGVGIMAYWIGLSDGDEGCDGEGWAWRVEGSEV</sequence>
<accession>A0A9D4BGJ8</accession>